<evidence type="ECO:0000313" key="6">
    <source>
        <dbReference type="EMBL" id="QTC86349.1"/>
    </source>
</evidence>
<dbReference type="SUPFAM" id="SSF52540">
    <property type="entry name" value="P-loop containing nucleoside triphosphate hydrolases"/>
    <property type="match status" value="1"/>
</dbReference>
<evidence type="ECO:0000259" key="5">
    <source>
        <dbReference type="PROSITE" id="PS50893"/>
    </source>
</evidence>
<dbReference type="PROSITE" id="PS00211">
    <property type="entry name" value="ABC_TRANSPORTER_1"/>
    <property type="match status" value="1"/>
</dbReference>
<proteinExistence type="inferred from homology"/>
<dbReference type="Gene3D" id="3.40.50.300">
    <property type="entry name" value="P-loop containing nucleotide triphosphate hydrolases"/>
    <property type="match status" value="1"/>
</dbReference>
<evidence type="ECO:0000313" key="7">
    <source>
        <dbReference type="Proteomes" id="UP000663942"/>
    </source>
</evidence>
<dbReference type="EMBL" id="CP062006">
    <property type="protein sequence ID" value="QTC86349.1"/>
    <property type="molecule type" value="Genomic_DNA"/>
</dbReference>
<gene>
    <name evidence="6" type="ORF">IFE19_09185</name>
</gene>
<name>A0ABX7SFP8_9CAUL</name>
<dbReference type="InterPro" id="IPR003593">
    <property type="entry name" value="AAA+_ATPase"/>
</dbReference>
<dbReference type="InterPro" id="IPR017911">
    <property type="entry name" value="MacB-like_ATP-bd"/>
</dbReference>
<dbReference type="InterPro" id="IPR003439">
    <property type="entry name" value="ABC_transporter-like_ATP-bd"/>
</dbReference>
<sequence>MRRGSTRWRPCALNSPLNKTPTLRLRGITRTYPTASGGLTVLKGVDLDIMPGEVVGLIGPSGSGKSSLLHAAGLLERPTSGQVMIDGEDVGGLDERARTRLRLSRIGFVYQFHHLLPEFDARDNVALPMRIAGHSEGQARRRAEALLTSLGLGERFTHQPAQLSGGEQQRVAIARSLANSPRLLLADEPTGNLDPANSHAVFEALRELAKTTGVAALIATHNMELAGHMDRVFALKDGHLEERAAEAQTY</sequence>
<feature type="domain" description="ABC transporter" evidence="5">
    <location>
        <begin position="23"/>
        <end position="250"/>
    </location>
</feature>
<reference evidence="6 7" key="1">
    <citation type="submission" date="2020-09" db="EMBL/GenBank/DDBJ databases">
        <title>Brevundimonas sp. LVF1 isolated from an oligotrophic pond in Goettingen, Germany.</title>
        <authorList>
            <person name="Friedrich I."/>
            <person name="Klassen A."/>
            <person name="Neubauer H."/>
            <person name="Schneider D."/>
            <person name="Hertel R."/>
            <person name="Daniel R."/>
        </authorList>
    </citation>
    <scope>NUCLEOTIDE SEQUENCE [LARGE SCALE GENOMIC DNA]</scope>
    <source>
        <strain evidence="6 7">LVF1</strain>
    </source>
</reference>
<dbReference type="CDD" id="cd03255">
    <property type="entry name" value="ABC_MJ0796_LolCDE_FtsE"/>
    <property type="match status" value="1"/>
</dbReference>
<dbReference type="PANTHER" id="PTHR24220:SF689">
    <property type="entry name" value="LIPOPROTEIN-RELEASING SYSTEM ATP-BINDING PROTEIN LOLD"/>
    <property type="match status" value="1"/>
</dbReference>
<keyword evidence="2" id="KW-0813">Transport</keyword>
<accession>A0ABX7SFP8</accession>
<evidence type="ECO:0000256" key="4">
    <source>
        <dbReference type="ARBA" id="ARBA00022840"/>
    </source>
</evidence>
<dbReference type="Proteomes" id="UP000663942">
    <property type="component" value="Chromosome"/>
</dbReference>
<protein>
    <submittedName>
        <fullName evidence="6">ABC transporter ATP-binding protein</fullName>
    </submittedName>
</protein>
<comment type="similarity">
    <text evidence="1">Belongs to the ABC transporter superfamily.</text>
</comment>
<dbReference type="InterPro" id="IPR027417">
    <property type="entry name" value="P-loop_NTPase"/>
</dbReference>
<dbReference type="GO" id="GO:0005524">
    <property type="term" value="F:ATP binding"/>
    <property type="evidence" value="ECO:0007669"/>
    <property type="project" value="UniProtKB-KW"/>
</dbReference>
<dbReference type="InterPro" id="IPR015854">
    <property type="entry name" value="ABC_transpr_LolD-like"/>
</dbReference>
<keyword evidence="3" id="KW-0547">Nucleotide-binding</keyword>
<evidence type="ECO:0000256" key="1">
    <source>
        <dbReference type="ARBA" id="ARBA00005417"/>
    </source>
</evidence>
<dbReference type="PANTHER" id="PTHR24220">
    <property type="entry name" value="IMPORT ATP-BINDING PROTEIN"/>
    <property type="match status" value="1"/>
</dbReference>
<dbReference type="InterPro" id="IPR017871">
    <property type="entry name" value="ABC_transporter-like_CS"/>
</dbReference>
<evidence type="ECO:0000256" key="3">
    <source>
        <dbReference type="ARBA" id="ARBA00022741"/>
    </source>
</evidence>
<dbReference type="SMART" id="SM00382">
    <property type="entry name" value="AAA"/>
    <property type="match status" value="1"/>
</dbReference>
<dbReference type="PROSITE" id="PS50893">
    <property type="entry name" value="ABC_TRANSPORTER_2"/>
    <property type="match status" value="1"/>
</dbReference>
<keyword evidence="7" id="KW-1185">Reference proteome</keyword>
<dbReference type="Pfam" id="PF00005">
    <property type="entry name" value="ABC_tran"/>
    <property type="match status" value="1"/>
</dbReference>
<keyword evidence="4 6" id="KW-0067">ATP-binding</keyword>
<evidence type="ECO:0000256" key="2">
    <source>
        <dbReference type="ARBA" id="ARBA00022448"/>
    </source>
</evidence>
<organism evidence="6 7">
    <name type="scientific">Brevundimonas pondensis</name>
    <dbReference type="NCBI Taxonomy" id="2774189"/>
    <lineage>
        <taxon>Bacteria</taxon>
        <taxon>Pseudomonadati</taxon>
        <taxon>Pseudomonadota</taxon>
        <taxon>Alphaproteobacteria</taxon>
        <taxon>Caulobacterales</taxon>
        <taxon>Caulobacteraceae</taxon>
        <taxon>Brevundimonas</taxon>
    </lineage>
</organism>